<feature type="transmembrane region" description="Helical" evidence="3">
    <location>
        <begin position="26"/>
        <end position="46"/>
    </location>
</feature>
<gene>
    <name evidence="4" type="ORF">IPT68_14185</name>
</gene>
<evidence type="ECO:0000256" key="3">
    <source>
        <dbReference type="SAM" id="Phobius"/>
    </source>
</evidence>
<reference evidence="4 5" key="1">
    <citation type="submission" date="2020-10" db="EMBL/GenBank/DDBJ databases">
        <title>Streptomyces chromofuscus complate genome analysis.</title>
        <authorList>
            <person name="Anwar N."/>
        </authorList>
    </citation>
    <scope>NUCLEOTIDE SEQUENCE [LARGE SCALE GENOMIC DNA]</scope>
    <source>
        <strain evidence="4 5">DSM 40273</strain>
    </source>
</reference>
<organism evidence="4 5">
    <name type="scientific">Streptomyces chromofuscus</name>
    <dbReference type="NCBI Taxonomy" id="42881"/>
    <lineage>
        <taxon>Bacteria</taxon>
        <taxon>Bacillati</taxon>
        <taxon>Actinomycetota</taxon>
        <taxon>Actinomycetes</taxon>
        <taxon>Kitasatosporales</taxon>
        <taxon>Streptomycetaceae</taxon>
        <taxon>Streptomyces</taxon>
    </lineage>
</organism>
<keyword evidence="3" id="KW-0472">Membrane</keyword>
<dbReference type="PANTHER" id="PTHR12558">
    <property type="entry name" value="CELL DIVISION CYCLE 16,23,27"/>
    <property type="match status" value="1"/>
</dbReference>
<feature type="repeat" description="TPR" evidence="1">
    <location>
        <begin position="245"/>
        <end position="278"/>
    </location>
</feature>
<evidence type="ECO:0000256" key="2">
    <source>
        <dbReference type="SAM" id="MobiDB-lite"/>
    </source>
</evidence>
<dbReference type="KEGG" id="schf:IPT68_14185"/>
<dbReference type="AlphaFoldDB" id="A0A7M2TI46"/>
<keyword evidence="3" id="KW-1133">Transmembrane helix</keyword>
<proteinExistence type="predicted"/>
<dbReference type="PANTHER" id="PTHR12558:SF13">
    <property type="entry name" value="CELL DIVISION CYCLE PROTEIN 27 HOMOLOG"/>
    <property type="match status" value="1"/>
</dbReference>
<dbReference type="InterPro" id="IPR019734">
    <property type="entry name" value="TPR_rpt"/>
</dbReference>
<dbReference type="PROSITE" id="PS50005">
    <property type="entry name" value="TPR"/>
    <property type="match status" value="1"/>
</dbReference>
<dbReference type="SMART" id="SM00028">
    <property type="entry name" value="TPR"/>
    <property type="match status" value="6"/>
</dbReference>
<dbReference type="EMBL" id="CP063374">
    <property type="protein sequence ID" value="QOV47595.1"/>
    <property type="molecule type" value="Genomic_DNA"/>
</dbReference>
<dbReference type="Proteomes" id="UP000594008">
    <property type="component" value="Chromosome"/>
</dbReference>
<evidence type="ECO:0008006" key="6">
    <source>
        <dbReference type="Google" id="ProtNLM"/>
    </source>
</evidence>
<dbReference type="Gene3D" id="1.25.40.10">
    <property type="entry name" value="Tetratricopeptide repeat domain"/>
    <property type="match status" value="3"/>
</dbReference>
<evidence type="ECO:0000256" key="1">
    <source>
        <dbReference type="PROSITE-ProRule" id="PRU00339"/>
    </source>
</evidence>
<keyword evidence="5" id="KW-1185">Reference proteome</keyword>
<name>A0A7M2TI46_STRCW</name>
<keyword evidence="3" id="KW-0812">Transmembrane</keyword>
<feature type="region of interest" description="Disordered" evidence="2">
    <location>
        <begin position="1"/>
        <end position="22"/>
    </location>
</feature>
<dbReference type="SUPFAM" id="SSF48452">
    <property type="entry name" value="TPR-like"/>
    <property type="match status" value="2"/>
</dbReference>
<evidence type="ECO:0000313" key="5">
    <source>
        <dbReference type="Proteomes" id="UP000594008"/>
    </source>
</evidence>
<keyword evidence="1" id="KW-0802">TPR repeat</keyword>
<accession>A0A7M2TI46</accession>
<evidence type="ECO:0000313" key="4">
    <source>
        <dbReference type="EMBL" id="QOV47595.1"/>
    </source>
</evidence>
<protein>
    <recommendedName>
        <fullName evidence="6">Tetratricopeptide repeat protein</fullName>
    </recommendedName>
</protein>
<sequence length="480" mass="51712">METGTGNGANDPRGAGRGSGRRRARLVTGVLLGLLVACVGAGGLLWLTRPQPLPAPPPEPGPAQLATAAVTSGVPAALPHLAALIAERERHLRTRPEDARAWALLGLAYVEQGRRTADAAHYPTAERALRTSMRLLPHGNAGALEGMAALANARRDFRAARTWGEAALKVDRKRWTTHSLLIEAYTGLNDYKAAQSTLERLQKLHSGTAVMARSAAVYWDRGWREDAAATLSDAAASAGAPAERAAWLERAGQLAWERGDREVALQHLEEAVRLDPDLRAAQAGQARALAALGRTTEALNAYRVALAEQPSPGYALELGELYESLGLDQAAQVQYDMLRAQVRNAAAGGVDEELVLGRLEADHGDPDEAVLRLRAEWRKQPGIAVADALGWALHRAQEHEEALRFAERATDKEHGGGVRSALYAYHRGMIEKTLGLHGPARRHLREALLINPYFSPLWAPSAREALDELGEPPQVEPPAA</sequence>
<dbReference type="Pfam" id="PF13432">
    <property type="entry name" value="TPR_16"/>
    <property type="match status" value="1"/>
</dbReference>
<dbReference type="InterPro" id="IPR011990">
    <property type="entry name" value="TPR-like_helical_dom_sf"/>
</dbReference>